<protein>
    <recommendedName>
        <fullName evidence="3">Glycosyl hydrolase-like 10 domain-containing protein</fullName>
    </recommendedName>
</protein>
<gene>
    <name evidence="4" type="ORF">H1P_2290013</name>
</gene>
<dbReference type="PANTHER" id="PTHR43405">
    <property type="entry name" value="GLYCOSYL HYDROLASE DIGH"/>
    <property type="match status" value="1"/>
</dbReference>
<evidence type="ECO:0000256" key="2">
    <source>
        <dbReference type="SAM" id="Phobius"/>
    </source>
</evidence>
<dbReference type="InterPro" id="IPR052177">
    <property type="entry name" value="Divisome_Glycosyl_Hydrolase"/>
</dbReference>
<dbReference type="Gene3D" id="3.20.20.80">
    <property type="entry name" value="Glycosidases"/>
    <property type="match status" value="1"/>
</dbReference>
<feature type="transmembrane region" description="Helical" evidence="2">
    <location>
        <begin position="21"/>
        <end position="45"/>
    </location>
</feature>
<dbReference type="InterPro" id="IPR017853">
    <property type="entry name" value="GH"/>
</dbReference>
<evidence type="ECO:0000259" key="3">
    <source>
        <dbReference type="Pfam" id="PF02638"/>
    </source>
</evidence>
<keyword evidence="2" id="KW-0812">Transmembrane</keyword>
<keyword evidence="2" id="KW-1133">Transmembrane helix</keyword>
<evidence type="ECO:0000313" key="4">
    <source>
        <dbReference type="EMBL" id="VEP13933.1"/>
    </source>
</evidence>
<evidence type="ECO:0000313" key="5">
    <source>
        <dbReference type="Proteomes" id="UP000320055"/>
    </source>
</evidence>
<organism evidence="4 5">
    <name type="scientific">Hyella patelloides LEGE 07179</name>
    <dbReference type="NCBI Taxonomy" id="945734"/>
    <lineage>
        <taxon>Bacteria</taxon>
        <taxon>Bacillati</taxon>
        <taxon>Cyanobacteriota</taxon>
        <taxon>Cyanophyceae</taxon>
        <taxon>Pleurocapsales</taxon>
        <taxon>Hyellaceae</taxon>
        <taxon>Hyella</taxon>
    </lineage>
</organism>
<dbReference type="InterPro" id="IPR003790">
    <property type="entry name" value="GHL10"/>
</dbReference>
<feature type="domain" description="Glycosyl hydrolase-like 10" evidence="3">
    <location>
        <begin position="137"/>
        <end position="325"/>
    </location>
</feature>
<dbReference type="Pfam" id="PF02638">
    <property type="entry name" value="GHL10"/>
    <property type="match status" value="1"/>
</dbReference>
<keyword evidence="1" id="KW-0732">Signal</keyword>
<name>A0A563VR86_9CYAN</name>
<dbReference type="AlphaFoldDB" id="A0A563VR86"/>
<dbReference type="EMBL" id="CAACVJ010000145">
    <property type="protein sequence ID" value="VEP13933.1"/>
    <property type="molecule type" value="Genomic_DNA"/>
</dbReference>
<reference evidence="4 5" key="1">
    <citation type="submission" date="2019-01" db="EMBL/GenBank/DDBJ databases">
        <authorList>
            <person name="Brito A."/>
        </authorList>
    </citation>
    <scope>NUCLEOTIDE SEQUENCE [LARGE SCALE GENOMIC DNA]</scope>
    <source>
        <strain evidence="4">1</strain>
    </source>
</reference>
<sequence>MKTVKIMPKLRQHGSGKRRGLVSIFSRHCFSILVASSLAVTSFLIPGQHYQFANAATNAYCQLNDNQVTQKEQLLQLSLEGNSQARQEYQSLIAEHATIMQQCRQQNWPQEQAIWLRLYPCDVSPGSIDYVLDRVVNQGYNRVHLEVFYDSQVLLPPADNPTPWSAIVRSPGGDNVDLLKQTIKKGHQRGLKVYAWLFTMNFGYSYAQRQDRQEALARNGEGENSLTFVSDRSQAFIDPYNRQVQEDYHRLVNAVLKRKPDGILFDYIRYPRGSGNQSLVNNVKDLWIYSPASLQTLYNRGTNEKGRALIKKYVNQGNITLKDIKDVDLNYPEEGEPSWQGRPTSSLKAKASLRDRHLRLKSELWFFTVAHAAQGVIDFLSFAAAPAQQQNIPAGGVFFPDANRLVGNAGFDSRLQAWDKFPGSLEWHPMAYSVCDGTDCIVKEIEKVIDNAPQGTEVIPALAGVWGQEYRKHPSLEQQMASLHRAFPEINSVSHFAYSWQEPEVDRQRKFCNLQ</sequence>
<proteinExistence type="predicted"/>
<dbReference type="SUPFAM" id="SSF51445">
    <property type="entry name" value="(Trans)glycosidases"/>
    <property type="match status" value="1"/>
</dbReference>
<evidence type="ECO:0000256" key="1">
    <source>
        <dbReference type="ARBA" id="ARBA00022729"/>
    </source>
</evidence>
<keyword evidence="5" id="KW-1185">Reference proteome</keyword>
<accession>A0A563VR86</accession>
<dbReference type="Proteomes" id="UP000320055">
    <property type="component" value="Unassembled WGS sequence"/>
</dbReference>
<dbReference type="PANTHER" id="PTHR43405:SF1">
    <property type="entry name" value="GLYCOSYL HYDROLASE DIGH"/>
    <property type="match status" value="1"/>
</dbReference>
<keyword evidence="2" id="KW-0472">Membrane</keyword>